<dbReference type="Proteomes" id="UP000245609">
    <property type="component" value="Unassembled WGS sequence"/>
</dbReference>
<dbReference type="Pfam" id="PF01546">
    <property type="entry name" value="Peptidase_M20"/>
    <property type="match status" value="1"/>
</dbReference>
<dbReference type="Gene3D" id="1.10.150.900">
    <property type="match status" value="1"/>
</dbReference>
<dbReference type="InterPro" id="IPR052083">
    <property type="entry name" value="Aminoacylase-1_M20A"/>
</dbReference>
<feature type="binding site" evidence="10">
    <location>
        <position position="375"/>
    </location>
    <ligand>
        <name>Zn(2+)</name>
        <dbReference type="ChEBI" id="CHEBI:29105"/>
        <label>2</label>
    </ligand>
</feature>
<dbReference type="SUPFAM" id="SSF53187">
    <property type="entry name" value="Zn-dependent exopeptidases"/>
    <property type="match status" value="1"/>
</dbReference>
<feature type="binding site" evidence="10">
    <location>
        <position position="113"/>
    </location>
    <ligand>
        <name>Zn(2+)</name>
        <dbReference type="ChEBI" id="CHEBI:29105"/>
        <label>2</label>
    </ligand>
</feature>
<dbReference type="Pfam" id="PF07687">
    <property type="entry name" value="M20_dimer"/>
    <property type="match status" value="1"/>
</dbReference>
<dbReference type="Gene3D" id="3.30.70.360">
    <property type="match status" value="1"/>
</dbReference>
<dbReference type="InterPro" id="IPR001261">
    <property type="entry name" value="ArgE/DapE_CS"/>
</dbReference>
<keyword evidence="6" id="KW-0378">Hydrolase</keyword>
<dbReference type="AlphaFoldDB" id="A0A2T9YJK4"/>
<dbReference type="OrthoDB" id="3064516at2759"/>
<evidence type="ECO:0000256" key="5">
    <source>
        <dbReference type="ARBA" id="ARBA00022723"/>
    </source>
</evidence>
<dbReference type="PANTHER" id="PTHR45892:SF1">
    <property type="entry name" value="AMINOACYLASE-1"/>
    <property type="match status" value="1"/>
</dbReference>
<dbReference type="GO" id="GO:0004046">
    <property type="term" value="F:aminoacylase activity"/>
    <property type="evidence" value="ECO:0007669"/>
    <property type="project" value="UniProtKB-EC"/>
</dbReference>
<feature type="binding site" evidence="10">
    <location>
        <position position="113"/>
    </location>
    <ligand>
        <name>Zn(2+)</name>
        <dbReference type="ChEBI" id="CHEBI:29105"/>
        <label>1</label>
    </ligand>
</feature>
<keyword evidence="4" id="KW-0963">Cytoplasm</keyword>
<accession>A0A2T9YJK4</accession>
<comment type="subcellular location">
    <subcellularLocation>
        <location evidence="1">Cytoplasm</location>
    </subcellularLocation>
</comment>
<dbReference type="NCBIfam" id="TIGR01880">
    <property type="entry name" value="Ac-peptdase-euk"/>
    <property type="match status" value="1"/>
</dbReference>
<evidence type="ECO:0000256" key="9">
    <source>
        <dbReference type="PIRSR" id="PIRSR036696-1"/>
    </source>
</evidence>
<comment type="caution">
    <text evidence="12">The sequence shown here is derived from an EMBL/GenBank/DDBJ whole genome shotgun (WGS) entry which is preliminary data.</text>
</comment>
<dbReference type="EC" id="3.5.1.14" evidence="3"/>
<organism evidence="12 13">
    <name type="scientific">Smittium megazygosporum</name>
    <dbReference type="NCBI Taxonomy" id="133381"/>
    <lineage>
        <taxon>Eukaryota</taxon>
        <taxon>Fungi</taxon>
        <taxon>Fungi incertae sedis</taxon>
        <taxon>Zoopagomycota</taxon>
        <taxon>Kickxellomycotina</taxon>
        <taxon>Harpellomycetes</taxon>
        <taxon>Harpellales</taxon>
        <taxon>Legeriomycetaceae</taxon>
        <taxon>Smittium</taxon>
    </lineage>
</organism>
<sequence>MTSQEPDCVKRFREFVRIKTVHPVPDYESSTKFLLKQAEEIGLTSQVVEAVKGKPVVILGLPGTDPSLPALMLGSHTDVVPVFEEFWTYPPFSAERVPTEDGDFKIYGRGSQDMKITSCMHLEALRRIKESGIKLKRNVFAVLYPDEEIGGQEGVKAYVETKEFADLNIGFDIDEGMLAANDRINVSYSERINGQVRLTAYGNTGHGSQFIEGTAVEKLLPVINALLEKRQEQKALLAAKGDPSTNEHSGEFIAINLTMVSGGKQANLVPASFTATFDVRITPKEDPEIFKSWLKDLATSNGVEVEFLFPNEKRYTTSLDKSNIFVSAFYSSLAKHNIDPLPVICPAFSDCRHFRAKGVPTLGFVPVKNHTMLAHAHDEFVLESEFLSGIDIFYDLIQDMANA</sequence>
<feature type="binding site" evidence="10">
    <location>
        <position position="175"/>
    </location>
    <ligand>
        <name>Zn(2+)</name>
        <dbReference type="ChEBI" id="CHEBI:29105"/>
        <label>1</label>
    </ligand>
</feature>
<dbReference type="PROSITE" id="PS00758">
    <property type="entry name" value="ARGE_DAPE_CPG2_1"/>
    <property type="match status" value="1"/>
</dbReference>
<feature type="binding site" evidence="10">
    <location>
        <position position="76"/>
    </location>
    <ligand>
        <name>Zn(2+)</name>
        <dbReference type="ChEBI" id="CHEBI:29105"/>
        <label>1</label>
    </ligand>
</feature>
<evidence type="ECO:0000256" key="10">
    <source>
        <dbReference type="PIRSR" id="PIRSR036696-2"/>
    </source>
</evidence>
<feature type="active site" description="Proton acceptor" evidence="9">
    <location>
        <position position="147"/>
    </location>
</feature>
<evidence type="ECO:0000256" key="8">
    <source>
        <dbReference type="ARBA" id="ARBA00029656"/>
    </source>
</evidence>
<evidence type="ECO:0000256" key="2">
    <source>
        <dbReference type="ARBA" id="ARBA00006247"/>
    </source>
</evidence>
<keyword evidence="13" id="KW-1185">Reference proteome</keyword>
<dbReference type="EMBL" id="MBFS01002789">
    <property type="protein sequence ID" value="PVU92503.1"/>
    <property type="molecule type" value="Genomic_DNA"/>
</dbReference>
<dbReference type="SUPFAM" id="SSF55031">
    <property type="entry name" value="Bacterial exopeptidase dimerisation domain"/>
    <property type="match status" value="1"/>
</dbReference>
<dbReference type="InterPro" id="IPR002933">
    <property type="entry name" value="Peptidase_M20"/>
</dbReference>
<dbReference type="Gene3D" id="3.40.630.10">
    <property type="entry name" value="Zn peptidases"/>
    <property type="match status" value="1"/>
</dbReference>
<reference evidence="12 13" key="1">
    <citation type="journal article" date="2018" name="MBio">
        <title>Comparative Genomics Reveals the Core Gene Toolbox for the Fungus-Insect Symbiosis.</title>
        <authorList>
            <person name="Wang Y."/>
            <person name="Stata M."/>
            <person name="Wang W."/>
            <person name="Stajich J.E."/>
            <person name="White M.M."/>
            <person name="Moncalvo J.M."/>
        </authorList>
    </citation>
    <scope>NUCLEOTIDE SEQUENCE [LARGE SCALE GENOMIC DNA]</scope>
    <source>
        <strain evidence="12 13">SC-DP-2</strain>
    </source>
</reference>
<feature type="domain" description="Peptidase M20 dimerisation" evidence="11">
    <location>
        <begin position="193"/>
        <end position="303"/>
    </location>
</feature>
<keyword evidence="5 10" id="KW-0479">Metal-binding</keyword>
<evidence type="ECO:0000256" key="7">
    <source>
        <dbReference type="ARBA" id="ARBA00022833"/>
    </source>
</evidence>
<feature type="binding site" evidence="10">
    <location>
        <position position="148"/>
    </location>
    <ligand>
        <name>Zn(2+)</name>
        <dbReference type="ChEBI" id="CHEBI:29105"/>
        <label>2</label>
    </ligand>
</feature>
<protein>
    <recommendedName>
        <fullName evidence="3">N-acyl-aliphatic-L-amino acid amidohydrolase</fullName>
        <ecNumber evidence="3">3.5.1.14</ecNumber>
    </recommendedName>
    <alternativeName>
        <fullName evidence="8">N-acyl-L-amino-acid amidohydrolase</fullName>
    </alternativeName>
</protein>
<dbReference type="STRING" id="133381.A0A2T9YJK4"/>
<evidence type="ECO:0000256" key="3">
    <source>
        <dbReference type="ARBA" id="ARBA00011913"/>
    </source>
</evidence>
<evidence type="ECO:0000313" key="13">
    <source>
        <dbReference type="Proteomes" id="UP000245609"/>
    </source>
</evidence>
<evidence type="ECO:0000256" key="6">
    <source>
        <dbReference type="ARBA" id="ARBA00022801"/>
    </source>
</evidence>
<evidence type="ECO:0000259" key="11">
    <source>
        <dbReference type="Pfam" id="PF07687"/>
    </source>
</evidence>
<evidence type="ECO:0000256" key="1">
    <source>
        <dbReference type="ARBA" id="ARBA00004496"/>
    </source>
</evidence>
<comment type="cofactor">
    <cofactor evidence="10">
        <name>Zn(2+)</name>
        <dbReference type="ChEBI" id="CHEBI:29105"/>
    </cofactor>
    <text evidence="10">Binds 2 Zn(2+) ions per subunit.</text>
</comment>
<dbReference type="PIRSF" id="PIRSF036696">
    <property type="entry name" value="ACY-1"/>
    <property type="match status" value="1"/>
</dbReference>
<comment type="similarity">
    <text evidence="2">Belongs to the peptidase M20A family.</text>
</comment>
<dbReference type="GO" id="GO:0005737">
    <property type="term" value="C:cytoplasm"/>
    <property type="evidence" value="ECO:0007669"/>
    <property type="project" value="UniProtKB-SubCell"/>
</dbReference>
<evidence type="ECO:0000313" key="12">
    <source>
        <dbReference type="EMBL" id="PVU92503.1"/>
    </source>
</evidence>
<gene>
    <name evidence="12" type="ORF">BB560_006054</name>
</gene>
<feature type="active site" evidence="9">
    <location>
        <position position="78"/>
    </location>
</feature>
<dbReference type="GO" id="GO:0006520">
    <property type="term" value="P:amino acid metabolic process"/>
    <property type="evidence" value="ECO:0007669"/>
    <property type="project" value="InterPro"/>
</dbReference>
<dbReference type="InterPro" id="IPR010159">
    <property type="entry name" value="N-acyl_aa_amidohydrolase"/>
</dbReference>
<dbReference type="GO" id="GO:0046872">
    <property type="term" value="F:metal ion binding"/>
    <property type="evidence" value="ECO:0007669"/>
    <property type="project" value="UniProtKB-KW"/>
</dbReference>
<evidence type="ECO:0000256" key="4">
    <source>
        <dbReference type="ARBA" id="ARBA00022490"/>
    </source>
</evidence>
<dbReference type="InterPro" id="IPR011650">
    <property type="entry name" value="Peptidase_M20_dimer"/>
</dbReference>
<proteinExistence type="inferred from homology"/>
<name>A0A2T9YJK4_9FUNG</name>
<keyword evidence="7 10" id="KW-0862">Zinc</keyword>
<dbReference type="InterPro" id="IPR036264">
    <property type="entry name" value="Bact_exopeptidase_dim_dom"/>
</dbReference>
<dbReference type="PANTHER" id="PTHR45892">
    <property type="entry name" value="AMINOACYLASE-1"/>
    <property type="match status" value="1"/>
</dbReference>